<evidence type="ECO:0000256" key="8">
    <source>
        <dbReference type="ARBA" id="ARBA00022801"/>
    </source>
</evidence>
<dbReference type="Gene3D" id="3.20.20.140">
    <property type="entry name" value="Metal-dependent hydrolases"/>
    <property type="match status" value="1"/>
</dbReference>
<dbReference type="GO" id="GO:0006147">
    <property type="term" value="P:guanine catabolic process"/>
    <property type="evidence" value="ECO:0007669"/>
    <property type="project" value="UniProtKB-UniRule"/>
</dbReference>
<dbReference type="AlphaFoldDB" id="A0A8C5AA47"/>
<dbReference type="PANTHER" id="PTHR11271">
    <property type="entry name" value="GUANINE DEAMINASE"/>
    <property type="match status" value="1"/>
</dbReference>
<comment type="similarity">
    <text evidence="2 12">Belongs to the metallo-dependent hydrolases superfamily. ATZ/TRZ family.</text>
</comment>
<evidence type="ECO:0000256" key="5">
    <source>
        <dbReference type="ARBA" id="ARBA00014514"/>
    </source>
</evidence>
<comment type="pathway">
    <text evidence="1 12">Purine metabolism; guanine degradation; xanthine from guanine: step 1/1.</text>
</comment>
<gene>
    <name evidence="14" type="primary">GDA</name>
</gene>
<dbReference type="OMA" id="HGVHLCD"/>
<evidence type="ECO:0000256" key="4">
    <source>
        <dbReference type="ARBA" id="ARBA00012781"/>
    </source>
</evidence>
<keyword evidence="15" id="KW-1185">Reference proteome</keyword>
<dbReference type="PANTHER" id="PTHR11271:SF6">
    <property type="entry name" value="GUANINE DEAMINASE"/>
    <property type="match status" value="1"/>
</dbReference>
<keyword evidence="6" id="KW-0597">Phosphoprotein</keyword>
<name>A0A8C5AA47_GADMO</name>
<evidence type="ECO:0000256" key="3">
    <source>
        <dbReference type="ARBA" id="ARBA00011738"/>
    </source>
</evidence>
<comment type="cofactor">
    <cofactor evidence="12">
        <name>Zn(2+)</name>
        <dbReference type="ChEBI" id="CHEBI:29105"/>
    </cofactor>
    <text evidence="12">Binds 1 zinc ion per subunit.</text>
</comment>
<protein>
    <recommendedName>
        <fullName evidence="5 12">Guanine deaminase</fullName>
        <shortName evidence="12">Guanase</shortName>
        <ecNumber evidence="4 12">3.5.4.3</ecNumber>
    </recommendedName>
    <alternativeName>
        <fullName evidence="11 12">Guanine aminohydrolase</fullName>
    </alternativeName>
</protein>
<dbReference type="NCBIfam" id="TIGR02967">
    <property type="entry name" value="guan_deamin"/>
    <property type="match status" value="1"/>
</dbReference>
<keyword evidence="9 12" id="KW-0862">Zinc</keyword>
<evidence type="ECO:0000256" key="2">
    <source>
        <dbReference type="ARBA" id="ARBA00006745"/>
    </source>
</evidence>
<keyword evidence="8 12" id="KW-0378">Hydrolase</keyword>
<dbReference type="GO" id="GO:0005829">
    <property type="term" value="C:cytosol"/>
    <property type="evidence" value="ECO:0007669"/>
    <property type="project" value="TreeGrafter"/>
</dbReference>
<keyword evidence="7 12" id="KW-0479">Metal-binding</keyword>
<dbReference type="GO" id="GO:0008270">
    <property type="term" value="F:zinc ion binding"/>
    <property type="evidence" value="ECO:0007669"/>
    <property type="project" value="UniProtKB-UniRule"/>
</dbReference>
<comment type="catalytic activity">
    <reaction evidence="12">
        <text>guanine + H2O + H(+) = xanthine + NH4(+)</text>
        <dbReference type="Rhea" id="RHEA:14665"/>
        <dbReference type="ChEBI" id="CHEBI:15377"/>
        <dbReference type="ChEBI" id="CHEBI:15378"/>
        <dbReference type="ChEBI" id="CHEBI:16235"/>
        <dbReference type="ChEBI" id="CHEBI:17712"/>
        <dbReference type="ChEBI" id="CHEBI:28938"/>
        <dbReference type="EC" id="3.5.4.3"/>
    </reaction>
</comment>
<feature type="domain" description="Amidohydrolase-related" evidence="13">
    <location>
        <begin position="79"/>
        <end position="409"/>
    </location>
</feature>
<evidence type="ECO:0000256" key="9">
    <source>
        <dbReference type="ARBA" id="ARBA00022833"/>
    </source>
</evidence>
<comment type="function">
    <text evidence="10 12">Catalyzes the hydrolytic deamination of guanine, producing xanthine and ammonia.</text>
</comment>
<dbReference type="InterPro" id="IPR051607">
    <property type="entry name" value="Metallo-dep_hydrolases"/>
</dbReference>
<dbReference type="InterPro" id="IPR032466">
    <property type="entry name" value="Metal_Hydrolase"/>
</dbReference>
<evidence type="ECO:0000256" key="12">
    <source>
        <dbReference type="RuleBase" id="RU366009"/>
    </source>
</evidence>
<sequence>MAASKACSSSAATNFKVFRGTFVHSTQEEALVILEDALLGVDSTGKISFVEKGPELEKVSAKFGFNPSAVTQLSPQEFFMPGLVDTHIHAAQYSFAGTALDLPLLDWLQTYTFPVESRYSDLEFARQVYTHVVKRTLRNGTTTACYFATIHTDASLLLGEIANDFGQRALVGKVCMDRNGLHEHYKEETQESLDETSRFISELIKRKYPLVKPVVTPRFSVSCTSELMLKLAEVARNNNLHIQSHISENMDEVRLVQELFPESESYTDVYRKHNLLTSKTIMAHGCYLSDEELQIFHQTGSSLAHCPNSNLSLCSGLLDVRKVLSHKVKLGLGTDVAGGYSPSMLDAVRRTRDTSKALKIQDPVHQTLTWEETFRLATLGGSQALSMDDQTGNFVVGKDFDALRVNVAAPNGPIDLVQDDGPKVHTHTHTHTHTHAHAHAHAHTHTHTDTHACIPMQTHLHTCIYTLYICMHPRCTIHTVKQLIFRVLTLSTQSSIISLSGSAREVPEFG</sequence>
<evidence type="ECO:0000259" key="13">
    <source>
        <dbReference type="Pfam" id="PF01979"/>
    </source>
</evidence>
<reference evidence="14" key="1">
    <citation type="submission" date="2025-08" db="UniProtKB">
        <authorList>
            <consortium name="Ensembl"/>
        </authorList>
    </citation>
    <scope>IDENTIFICATION</scope>
</reference>
<dbReference type="InterPro" id="IPR006680">
    <property type="entry name" value="Amidohydro-rel"/>
</dbReference>
<dbReference type="EC" id="3.5.4.3" evidence="4 12"/>
<evidence type="ECO:0000256" key="11">
    <source>
        <dbReference type="ARBA" id="ARBA00083147"/>
    </source>
</evidence>
<dbReference type="GeneTree" id="ENSGT00390000017130"/>
<organism evidence="14 15">
    <name type="scientific">Gadus morhua</name>
    <name type="common">Atlantic cod</name>
    <dbReference type="NCBI Taxonomy" id="8049"/>
    <lineage>
        <taxon>Eukaryota</taxon>
        <taxon>Metazoa</taxon>
        <taxon>Chordata</taxon>
        <taxon>Craniata</taxon>
        <taxon>Vertebrata</taxon>
        <taxon>Euteleostomi</taxon>
        <taxon>Actinopterygii</taxon>
        <taxon>Neopterygii</taxon>
        <taxon>Teleostei</taxon>
        <taxon>Neoteleostei</taxon>
        <taxon>Acanthomorphata</taxon>
        <taxon>Zeiogadaria</taxon>
        <taxon>Gadariae</taxon>
        <taxon>Gadiformes</taxon>
        <taxon>Gadoidei</taxon>
        <taxon>Gadidae</taxon>
        <taxon>Gadus</taxon>
    </lineage>
</organism>
<dbReference type="InterPro" id="IPR011059">
    <property type="entry name" value="Metal-dep_hydrolase_composite"/>
</dbReference>
<reference evidence="14" key="2">
    <citation type="submission" date="2025-09" db="UniProtKB">
        <authorList>
            <consortium name="Ensembl"/>
        </authorList>
    </citation>
    <scope>IDENTIFICATION</scope>
</reference>
<dbReference type="GO" id="GO:0008892">
    <property type="term" value="F:guanine deaminase activity"/>
    <property type="evidence" value="ECO:0007669"/>
    <property type="project" value="UniProtKB-UniRule"/>
</dbReference>
<proteinExistence type="inferred from homology"/>
<evidence type="ECO:0000256" key="10">
    <source>
        <dbReference type="ARBA" id="ARBA00056079"/>
    </source>
</evidence>
<dbReference type="InterPro" id="IPR014311">
    <property type="entry name" value="Guanine_deaminase"/>
</dbReference>
<accession>A0A8C5AA47</accession>
<evidence type="ECO:0000256" key="7">
    <source>
        <dbReference type="ARBA" id="ARBA00022723"/>
    </source>
</evidence>
<dbReference type="Ensembl" id="ENSGMOT00000040529.1">
    <property type="protein sequence ID" value="ENSGMOP00000028899.1"/>
    <property type="gene ID" value="ENSGMOG00000008070.2"/>
</dbReference>
<evidence type="ECO:0000256" key="1">
    <source>
        <dbReference type="ARBA" id="ARBA00004984"/>
    </source>
</evidence>
<dbReference type="Pfam" id="PF01979">
    <property type="entry name" value="Amidohydro_1"/>
    <property type="match status" value="1"/>
</dbReference>
<comment type="subunit">
    <text evidence="3">Homodimer.</text>
</comment>
<evidence type="ECO:0000313" key="14">
    <source>
        <dbReference type="Ensembl" id="ENSGMOP00000028899.1"/>
    </source>
</evidence>
<evidence type="ECO:0000313" key="15">
    <source>
        <dbReference type="Proteomes" id="UP000694546"/>
    </source>
</evidence>
<dbReference type="UniPathway" id="UPA00603">
    <property type="reaction ID" value="UER00660"/>
</dbReference>
<dbReference type="FunFam" id="3.20.20.140:FF:000021">
    <property type="entry name" value="Guanine deaminase"/>
    <property type="match status" value="1"/>
</dbReference>
<evidence type="ECO:0000256" key="6">
    <source>
        <dbReference type="ARBA" id="ARBA00022553"/>
    </source>
</evidence>
<dbReference type="SUPFAM" id="SSF51338">
    <property type="entry name" value="Composite domain of metallo-dependent hydrolases"/>
    <property type="match status" value="1"/>
</dbReference>
<dbReference type="SUPFAM" id="SSF51556">
    <property type="entry name" value="Metallo-dependent hydrolases"/>
    <property type="match status" value="1"/>
</dbReference>
<dbReference type="Gene3D" id="2.30.40.10">
    <property type="entry name" value="Urease, subunit C, domain 1"/>
    <property type="match status" value="1"/>
</dbReference>
<dbReference type="Proteomes" id="UP000694546">
    <property type="component" value="Chromosome 6"/>
</dbReference>